<dbReference type="EMBL" id="CP031769">
    <property type="protein sequence ID" value="AXR05206.1"/>
    <property type="molecule type" value="Genomic_DNA"/>
</dbReference>
<feature type="transmembrane region" description="Helical" evidence="9">
    <location>
        <begin position="143"/>
        <end position="168"/>
    </location>
</feature>
<evidence type="ECO:0000256" key="3">
    <source>
        <dbReference type="ARBA" id="ARBA00022449"/>
    </source>
</evidence>
<feature type="transmembrane region" description="Helical" evidence="9">
    <location>
        <begin position="289"/>
        <end position="313"/>
    </location>
</feature>
<dbReference type="InterPro" id="IPR018461">
    <property type="entry name" value="Na/H_Antiport_NhaC-like_C"/>
</dbReference>
<feature type="transmembrane region" description="Helical" evidence="9">
    <location>
        <begin position="383"/>
        <end position="403"/>
    </location>
</feature>
<feature type="transmembrane region" description="Helical" evidence="9">
    <location>
        <begin position="236"/>
        <end position="269"/>
    </location>
</feature>
<evidence type="ECO:0000313" key="11">
    <source>
        <dbReference type="EMBL" id="AXR05206.1"/>
    </source>
</evidence>
<dbReference type="Proteomes" id="UP000262073">
    <property type="component" value="Chromosome"/>
</dbReference>
<dbReference type="PANTHER" id="PTHR33451">
    <property type="entry name" value="MALATE-2H(+)/NA(+)-LACTATE ANTIPORTER"/>
    <property type="match status" value="1"/>
</dbReference>
<keyword evidence="4" id="KW-1003">Cell membrane</keyword>
<dbReference type="Pfam" id="PF03553">
    <property type="entry name" value="Na_H_antiporter"/>
    <property type="match status" value="1"/>
</dbReference>
<keyword evidence="3" id="KW-0050">Antiport</keyword>
<dbReference type="AlphaFoldDB" id="A0A346NI49"/>
<accession>A0A346NI49</accession>
<feature type="domain" description="Na+/H+ antiporter NhaC-like C-terminal" evidence="10">
    <location>
        <begin position="168"/>
        <end position="426"/>
    </location>
</feature>
<keyword evidence="7 9" id="KW-0472">Membrane</keyword>
<feature type="transmembrane region" description="Helical" evidence="9">
    <location>
        <begin position="35"/>
        <end position="54"/>
    </location>
</feature>
<feature type="transmembrane region" description="Helical" evidence="9">
    <location>
        <begin position="113"/>
        <end position="131"/>
    </location>
</feature>
<dbReference type="InterPro" id="IPR052180">
    <property type="entry name" value="NhaC_Na-H+_Antiporter"/>
</dbReference>
<dbReference type="GO" id="GO:0015297">
    <property type="term" value="F:antiporter activity"/>
    <property type="evidence" value="ECO:0007669"/>
    <property type="project" value="UniProtKB-KW"/>
</dbReference>
<keyword evidence="2" id="KW-0813">Transport</keyword>
<keyword evidence="6 9" id="KW-1133">Transmembrane helix</keyword>
<reference evidence="11 12" key="1">
    <citation type="submission" date="2018-08" db="EMBL/GenBank/DDBJ databases">
        <title>Salinimonas sediminis sp. nov., a piezophilic bacterium isolated from a deep-sea sediment sample from the New Britain Trench.</title>
        <authorList>
            <person name="Cao J."/>
        </authorList>
    </citation>
    <scope>NUCLEOTIDE SEQUENCE [LARGE SCALE GENOMIC DNA]</scope>
    <source>
        <strain evidence="11 12">N102</strain>
    </source>
</reference>
<protein>
    <submittedName>
        <fullName evidence="11">Na+/H+ antiporter NhaC family protein</fullName>
    </submittedName>
</protein>
<evidence type="ECO:0000256" key="5">
    <source>
        <dbReference type="ARBA" id="ARBA00022692"/>
    </source>
</evidence>
<evidence type="ECO:0000256" key="4">
    <source>
        <dbReference type="ARBA" id="ARBA00022475"/>
    </source>
</evidence>
<name>A0A346NI49_9ALTE</name>
<dbReference type="RefSeq" id="WP_117315203.1">
    <property type="nucleotide sequence ID" value="NZ_CP031769.1"/>
</dbReference>
<evidence type="ECO:0000256" key="2">
    <source>
        <dbReference type="ARBA" id="ARBA00022448"/>
    </source>
</evidence>
<feature type="transmembrane region" description="Helical" evidence="9">
    <location>
        <begin position="196"/>
        <end position="215"/>
    </location>
</feature>
<evidence type="ECO:0000256" key="6">
    <source>
        <dbReference type="ARBA" id="ARBA00022989"/>
    </source>
</evidence>
<proteinExistence type="inferred from homology"/>
<evidence type="ECO:0000259" key="10">
    <source>
        <dbReference type="Pfam" id="PF03553"/>
    </source>
</evidence>
<dbReference type="PANTHER" id="PTHR33451:SF5">
    <property type="entry name" value="NA+_H+ ANTIPORTER"/>
    <property type="match status" value="1"/>
</dbReference>
<dbReference type="GO" id="GO:0005886">
    <property type="term" value="C:plasma membrane"/>
    <property type="evidence" value="ECO:0007669"/>
    <property type="project" value="UniProtKB-SubCell"/>
</dbReference>
<keyword evidence="12" id="KW-1185">Reference proteome</keyword>
<feature type="transmembrane region" description="Helical" evidence="9">
    <location>
        <begin position="409"/>
        <end position="427"/>
    </location>
</feature>
<evidence type="ECO:0000256" key="9">
    <source>
        <dbReference type="SAM" id="Phobius"/>
    </source>
</evidence>
<keyword evidence="5 9" id="KW-0812">Transmembrane</keyword>
<dbReference type="OrthoDB" id="9790605at2"/>
<evidence type="ECO:0000256" key="8">
    <source>
        <dbReference type="ARBA" id="ARBA00038435"/>
    </source>
</evidence>
<evidence type="ECO:0000256" key="1">
    <source>
        <dbReference type="ARBA" id="ARBA00004651"/>
    </source>
</evidence>
<organism evidence="11 12">
    <name type="scientific">Salinimonas sediminis</name>
    <dbReference type="NCBI Taxonomy" id="2303538"/>
    <lineage>
        <taxon>Bacteria</taxon>
        <taxon>Pseudomonadati</taxon>
        <taxon>Pseudomonadota</taxon>
        <taxon>Gammaproteobacteria</taxon>
        <taxon>Alteromonadales</taxon>
        <taxon>Alteromonadaceae</taxon>
        <taxon>Alteromonas/Salinimonas group</taxon>
        <taxon>Salinimonas</taxon>
    </lineage>
</organism>
<evidence type="ECO:0000313" key="12">
    <source>
        <dbReference type="Proteomes" id="UP000262073"/>
    </source>
</evidence>
<feature type="transmembrane region" description="Helical" evidence="9">
    <location>
        <begin position="75"/>
        <end position="93"/>
    </location>
</feature>
<comment type="similarity">
    <text evidence="8">Belongs to the NhaC Na(+)/H(+) (TC 2.A.35) antiporter family.</text>
</comment>
<gene>
    <name evidence="11" type="ORF">D0Y50_01750</name>
</gene>
<dbReference type="KEGG" id="salm:D0Y50_01750"/>
<comment type="subcellular location">
    <subcellularLocation>
        <location evidence="1">Cell membrane</location>
        <topology evidence="1">Multi-pass membrane protein</topology>
    </subcellularLocation>
</comment>
<sequence>MDKPVTPNPWGLTPILMFVLLVLTTGILTNDITAMPVLTGFMIAAGFGLLLNPPHQRLTVGQKVQIFCEGGGNKNIILLVMIFLMAGAFYALTIDIGARDATVNLALNLVPQAWILPSLFVICCFISFSMGTSMGTITALSPIGIGVAESLGLSVPMVLGIVVSGAMFGDNLSFVSDTTIAATRSQGVKLTDKFKANILVVLPAAIITVLLLLNVDAGAAEHLAQREVELLNVLPFLIIIGCALAGMNVIVVLAMGIISAALTGLFNGAFTPLQMLQSIQKGMSWMQDLALIAVTIGGIVGLMTAYGGIAWLMRALTKRVKSQRGAELSIASLVSFLDLTTANNTIAIVTAGPIAKELGQQYRADPRRLASLLDIFSCSFQGMVPYGAQLLSAAAIAGISPLAITPYCWYPMLILGCGLLSIAFGWPRFSQPVKDAL</sequence>
<evidence type="ECO:0000256" key="7">
    <source>
        <dbReference type="ARBA" id="ARBA00023136"/>
    </source>
</evidence>
<feature type="transmembrane region" description="Helical" evidence="9">
    <location>
        <begin position="12"/>
        <end position="29"/>
    </location>
</feature>